<dbReference type="Proteomes" id="UP000054623">
    <property type="component" value="Unassembled WGS sequence"/>
</dbReference>
<dbReference type="SMART" id="SM00926">
    <property type="entry name" value="Molybdop_Fe4S4"/>
    <property type="match status" value="1"/>
</dbReference>
<evidence type="ECO:0000256" key="3">
    <source>
        <dbReference type="ARBA" id="ARBA00023004"/>
    </source>
</evidence>
<feature type="domain" description="4Fe-4S Mo/W bis-MGD-type" evidence="5">
    <location>
        <begin position="22"/>
        <end position="79"/>
    </location>
</feature>
<organism evidence="6 7">
    <name type="scientific">Desulfitobacterium hafniense</name>
    <name type="common">Desulfitobacterium frappieri</name>
    <dbReference type="NCBI Taxonomy" id="49338"/>
    <lineage>
        <taxon>Bacteria</taxon>
        <taxon>Bacillati</taxon>
        <taxon>Bacillota</taxon>
        <taxon>Clostridia</taxon>
        <taxon>Eubacteriales</taxon>
        <taxon>Desulfitobacteriaceae</taxon>
        <taxon>Desulfitobacterium</taxon>
    </lineage>
</organism>
<dbReference type="AlphaFoldDB" id="A0A0W1JHC0"/>
<dbReference type="Pfam" id="PF00384">
    <property type="entry name" value="Molybdopterin"/>
    <property type="match status" value="1"/>
</dbReference>
<dbReference type="GO" id="GO:0016491">
    <property type="term" value="F:oxidoreductase activity"/>
    <property type="evidence" value="ECO:0007669"/>
    <property type="project" value="InterPro"/>
</dbReference>
<dbReference type="InterPro" id="IPR041930">
    <property type="entry name" value="Acetylene_hydratase"/>
</dbReference>
<dbReference type="SUPFAM" id="SSF53706">
    <property type="entry name" value="Formate dehydrogenase/DMSO reductase, domains 1-3"/>
    <property type="match status" value="1"/>
</dbReference>
<sequence>MEFKNDLGKPWKYEEDGFTVIRTSVWSPPGCHPVGCGLKLYVNQAGILEKIEGDENDPITKGRLCVRCLDLKEVIYNPSRILYPMKRHPQDRGKADKWERTTWEEAYAMIKQKRDFVIKNYGVEAIAAYSGTGRNGGIMVQEFAHEVLGTPNACYTQSGYACYTPRAAATAAITGCYYPEIDYGGGVEGTYDNPDYKIPEVIVLWGKEPLPSNGDGLFGHALIDLMKRGTQIISVDPRVNWLATRSAVHLRLRPGTDAAMGMAWLNVIINEELYDRDFVENWCYGFDELKERVADMTPEKAAEICQVDGEIIRKAARMYAGAAQAGIAWGLAIDQNQNGTQAAQCILSLIAITGNLDKPGGQLVGEAKSAVPEAEDGMTSTYAATGHQLDGWVALGEELRNKTIGMQEYPLYVNSIRNAHADLMLDCLMTDKPYRIVMAMIQSTNIIAPTNSAESKKWHQALKRLDFVFATDVFMTPTIQACADLFLPLKCAPEHDSINYTHYSGSQIHFGITNKAIEVGQCKSDVEIAVELGKYLGREQYVTRHTDEKAWLNNRRAQRNLMGGGKEDFDTIREKVHIQQGRKYYKYKTGHLRPDRQTGFLTTTGRVELYSYMFEGVGSDPLPYYQEPPFSPYSTPELAKEYPFILTTGARTYAYFHSEHRQVPLLRELNPNPLLEVNPEDAAALGLLEGQWVEISNQFGEAKFKAKVTPTVRQGTVMAQHGWWFPEQEADEPNLSGVWHSNVNTLIPNHYNGSLGFGAPYKCMICKITPLKESYDVDMNRFQEKFRKVAG</sequence>
<evidence type="ECO:0000256" key="1">
    <source>
        <dbReference type="ARBA" id="ARBA00010312"/>
    </source>
</evidence>
<gene>
    <name evidence="6" type="ORF">AT727_08400</name>
</gene>
<dbReference type="GO" id="GO:0018818">
    <property type="term" value="F:acetylene hydratase activity"/>
    <property type="evidence" value="ECO:0007669"/>
    <property type="project" value="InterPro"/>
</dbReference>
<dbReference type="PROSITE" id="PS51669">
    <property type="entry name" value="4FE4S_MOW_BIS_MGD"/>
    <property type="match status" value="1"/>
</dbReference>
<dbReference type="PANTHER" id="PTHR43742:SF6">
    <property type="entry name" value="OXIDOREDUCTASE YYAE-RELATED"/>
    <property type="match status" value="1"/>
</dbReference>
<keyword evidence="2" id="KW-0479">Metal-binding</keyword>
<name>A0A0W1JHC0_DESHA</name>
<dbReference type="Pfam" id="PF04879">
    <property type="entry name" value="Molybdop_Fe4S4"/>
    <property type="match status" value="1"/>
</dbReference>
<dbReference type="CDD" id="cd02781">
    <property type="entry name" value="MopB_CT_Acetylene-hydratase"/>
    <property type="match status" value="1"/>
</dbReference>
<keyword evidence="4" id="KW-0411">Iron-sulfur</keyword>
<accession>A0A0W1JHC0</accession>
<dbReference type="CDD" id="cd02759">
    <property type="entry name" value="MopB_Acetylene-hydratase"/>
    <property type="match status" value="1"/>
</dbReference>
<dbReference type="InterPro" id="IPR050612">
    <property type="entry name" value="Prok_Mopterin_Oxidored"/>
</dbReference>
<dbReference type="InterPro" id="IPR006656">
    <property type="entry name" value="Mopterin_OxRdtase"/>
</dbReference>
<dbReference type="Pfam" id="PF01568">
    <property type="entry name" value="Molydop_binding"/>
    <property type="match status" value="1"/>
</dbReference>
<evidence type="ECO:0000259" key="5">
    <source>
        <dbReference type="PROSITE" id="PS51669"/>
    </source>
</evidence>
<evidence type="ECO:0000256" key="4">
    <source>
        <dbReference type="ARBA" id="ARBA00023014"/>
    </source>
</evidence>
<comment type="similarity">
    <text evidence="1">Belongs to the prokaryotic molybdopterin-containing oxidoreductase family.</text>
</comment>
<dbReference type="InterPro" id="IPR006963">
    <property type="entry name" value="Mopterin_OxRdtase_4Fe-4S_dom"/>
</dbReference>
<evidence type="ECO:0000313" key="6">
    <source>
        <dbReference type="EMBL" id="KTE90600.1"/>
    </source>
</evidence>
<comment type="caution">
    <text evidence="6">The sequence shown here is derived from an EMBL/GenBank/DDBJ whole genome shotgun (WGS) entry which is preliminary data.</text>
</comment>
<dbReference type="Gene3D" id="3.40.50.740">
    <property type="match status" value="1"/>
</dbReference>
<dbReference type="Gene3D" id="3.40.228.10">
    <property type="entry name" value="Dimethylsulfoxide Reductase, domain 2"/>
    <property type="match status" value="1"/>
</dbReference>
<dbReference type="InterPro" id="IPR037949">
    <property type="entry name" value="MopB_CT_Acetylene-hydratase"/>
</dbReference>
<dbReference type="OrthoDB" id="9803192at2"/>
<dbReference type="EMBL" id="LOCK01000039">
    <property type="protein sequence ID" value="KTE90600.1"/>
    <property type="molecule type" value="Genomic_DNA"/>
</dbReference>
<evidence type="ECO:0000313" key="7">
    <source>
        <dbReference type="Proteomes" id="UP000054623"/>
    </source>
</evidence>
<dbReference type="InterPro" id="IPR009010">
    <property type="entry name" value="Asp_de-COase-like_dom_sf"/>
</dbReference>
<dbReference type="Gene3D" id="2.20.25.90">
    <property type="entry name" value="ADC-like domains"/>
    <property type="match status" value="1"/>
</dbReference>
<dbReference type="GO" id="GO:0051536">
    <property type="term" value="F:iron-sulfur cluster binding"/>
    <property type="evidence" value="ECO:0007669"/>
    <property type="project" value="UniProtKB-KW"/>
</dbReference>
<protein>
    <submittedName>
        <fullName evidence="6">Dehydrogenase</fullName>
    </submittedName>
</protein>
<dbReference type="PANTHER" id="PTHR43742">
    <property type="entry name" value="TRIMETHYLAMINE-N-OXIDE REDUCTASE"/>
    <property type="match status" value="1"/>
</dbReference>
<dbReference type="SUPFAM" id="SSF50692">
    <property type="entry name" value="ADC-like"/>
    <property type="match status" value="1"/>
</dbReference>
<reference evidence="6 7" key="1">
    <citation type="submission" date="2015-12" db="EMBL/GenBank/DDBJ databases">
        <title>Draft Genome Sequence of Desulfitobacterium hafniense Strain DH, a Sulfate-reducing Bacterium Isolated from Paddy Soils.</title>
        <authorList>
            <person name="Bao P."/>
            <person name="Zhang X."/>
            <person name="Li G."/>
        </authorList>
    </citation>
    <scope>NUCLEOTIDE SEQUENCE [LARGE SCALE GENOMIC DNA]</scope>
    <source>
        <strain evidence="6 7">DH</strain>
    </source>
</reference>
<dbReference type="InterPro" id="IPR006657">
    <property type="entry name" value="MoPterin_dinucl-bd_dom"/>
</dbReference>
<dbReference type="RefSeq" id="WP_005814601.1">
    <property type="nucleotide sequence ID" value="NZ_CABKQQ010000051.1"/>
</dbReference>
<proteinExistence type="inferred from homology"/>
<dbReference type="GO" id="GO:0043546">
    <property type="term" value="F:molybdopterin cofactor binding"/>
    <property type="evidence" value="ECO:0007669"/>
    <property type="project" value="InterPro"/>
</dbReference>
<keyword evidence="3" id="KW-0408">Iron</keyword>
<dbReference type="Gene3D" id="2.40.40.20">
    <property type="match status" value="1"/>
</dbReference>
<evidence type="ECO:0000256" key="2">
    <source>
        <dbReference type="ARBA" id="ARBA00022723"/>
    </source>
</evidence>
<dbReference type="GO" id="GO:0046872">
    <property type="term" value="F:metal ion binding"/>
    <property type="evidence" value="ECO:0007669"/>
    <property type="project" value="UniProtKB-KW"/>
</dbReference>